<dbReference type="EMBL" id="JBHLTG010000004">
    <property type="protein sequence ID" value="MFC0679685.1"/>
    <property type="molecule type" value="Genomic_DNA"/>
</dbReference>
<comment type="similarity">
    <text evidence="1">Belongs to the carbon-nitrogen hydrolase superfamily. Nitrilase family.</text>
</comment>
<dbReference type="Proteomes" id="UP001589896">
    <property type="component" value="Unassembled WGS sequence"/>
</dbReference>
<evidence type="ECO:0000313" key="4">
    <source>
        <dbReference type="Proteomes" id="UP001589896"/>
    </source>
</evidence>
<gene>
    <name evidence="3" type="ORF">ACFFGH_17745</name>
</gene>
<organism evidence="3 4">
    <name type="scientific">Lysobacter korlensis</name>
    <dbReference type="NCBI Taxonomy" id="553636"/>
    <lineage>
        <taxon>Bacteria</taxon>
        <taxon>Pseudomonadati</taxon>
        <taxon>Pseudomonadota</taxon>
        <taxon>Gammaproteobacteria</taxon>
        <taxon>Lysobacterales</taxon>
        <taxon>Lysobacteraceae</taxon>
        <taxon>Lysobacter</taxon>
    </lineage>
</organism>
<dbReference type="InterPro" id="IPR036526">
    <property type="entry name" value="C-N_Hydrolase_sf"/>
</dbReference>
<comment type="caution">
    <text evidence="3">The sequence shown here is derived from an EMBL/GenBank/DDBJ whole genome shotgun (WGS) entry which is preliminary data.</text>
</comment>
<dbReference type="InterPro" id="IPR044149">
    <property type="entry name" value="Nitrilases_CHs"/>
</dbReference>
<reference evidence="3 4" key="1">
    <citation type="submission" date="2024-09" db="EMBL/GenBank/DDBJ databases">
        <authorList>
            <person name="Sun Q."/>
            <person name="Mori K."/>
        </authorList>
    </citation>
    <scope>NUCLEOTIDE SEQUENCE [LARGE SCALE GENOMIC DNA]</scope>
    <source>
        <strain evidence="3 4">KCTC 23076</strain>
    </source>
</reference>
<proteinExistence type="inferred from homology"/>
<dbReference type="PANTHER" id="PTHR46044">
    <property type="entry name" value="NITRILASE"/>
    <property type="match status" value="1"/>
</dbReference>
<dbReference type="SUPFAM" id="SSF56317">
    <property type="entry name" value="Carbon-nitrogen hydrolase"/>
    <property type="match status" value="1"/>
</dbReference>
<evidence type="ECO:0000256" key="1">
    <source>
        <dbReference type="ARBA" id="ARBA00008129"/>
    </source>
</evidence>
<dbReference type="InterPro" id="IPR000132">
    <property type="entry name" value="Nitrilase/CN_hydratase_CS"/>
</dbReference>
<dbReference type="GO" id="GO:0016787">
    <property type="term" value="F:hydrolase activity"/>
    <property type="evidence" value="ECO:0007669"/>
    <property type="project" value="UniProtKB-KW"/>
</dbReference>
<sequence>MTASSLLVVSLAQIAPVWLDRQATVAKVADWVGRAARDGSRLVAFGEALAPGYPFWLEHTDGARFESPLQKALFAHYAEQAVDLTRDDLAPVREAARKGRLWVALGCIERARDRGHSLYCSLVLIDDAGEVRNVHRKLMPTYEERLAWSPGDGHGLRCFELDGFTFGGLNCWENWMPLARSALYAQGEELHIATWPGSARNTSDITRHMAREGRMYALSVSGLLRHEDIPDHLPHAALLREALPEVCANGGSCIAAPTGEWVLPPCIGEERLLTASLDPALVRAERQNFDPFGHYSRPDVLELQVNRNRPCGVRFVDDAGS</sequence>
<dbReference type="RefSeq" id="WP_386670684.1">
    <property type="nucleotide sequence ID" value="NZ_JBHLTG010000004.1"/>
</dbReference>
<evidence type="ECO:0000313" key="3">
    <source>
        <dbReference type="EMBL" id="MFC0679685.1"/>
    </source>
</evidence>
<dbReference type="PROSITE" id="PS50263">
    <property type="entry name" value="CN_HYDROLASE"/>
    <property type="match status" value="1"/>
</dbReference>
<evidence type="ECO:0000259" key="2">
    <source>
        <dbReference type="PROSITE" id="PS50263"/>
    </source>
</evidence>
<protein>
    <submittedName>
        <fullName evidence="3">Carbon-nitrogen hydrolase family protein</fullName>
    </submittedName>
</protein>
<dbReference type="CDD" id="cd07564">
    <property type="entry name" value="nitrilases_CHs"/>
    <property type="match status" value="1"/>
</dbReference>
<dbReference type="InterPro" id="IPR003010">
    <property type="entry name" value="C-N_Hydrolase"/>
</dbReference>
<name>A0ABV6RRT1_9GAMM</name>
<accession>A0ABV6RRT1</accession>
<feature type="domain" description="CN hydrolase" evidence="2">
    <location>
        <begin position="7"/>
        <end position="279"/>
    </location>
</feature>
<dbReference type="Pfam" id="PF00795">
    <property type="entry name" value="CN_hydrolase"/>
    <property type="match status" value="1"/>
</dbReference>
<dbReference type="PROSITE" id="PS00921">
    <property type="entry name" value="NITRIL_CHT_2"/>
    <property type="match status" value="1"/>
</dbReference>
<dbReference type="Gene3D" id="3.60.110.10">
    <property type="entry name" value="Carbon-nitrogen hydrolase"/>
    <property type="match status" value="1"/>
</dbReference>
<keyword evidence="3" id="KW-0378">Hydrolase</keyword>
<keyword evidence="4" id="KW-1185">Reference proteome</keyword>
<dbReference type="PANTHER" id="PTHR46044:SF1">
    <property type="entry name" value="CN HYDROLASE DOMAIN-CONTAINING PROTEIN"/>
    <property type="match status" value="1"/>
</dbReference>